<dbReference type="Pfam" id="PF01408">
    <property type="entry name" value="GFO_IDH_MocA"/>
    <property type="match status" value="1"/>
</dbReference>
<dbReference type="RefSeq" id="WP_100684146.1">
    <property type="nucleotide sequence ID" value="NZ_CP112887.1"/>
</dbReference>
<name>A0AAJ5QW48_9ENTR</name>
<dbReference type="PANTHER" id="PTHR43708">
    <property type="entry name" value="CONSERVED EXPRESSED OXIDOREDUCTASE (EUROFUNG)"/>
    <property type="match status" value="1"/>
</dbReference>
<dbReference type="Gene3D" id="3.30.360.10">
    <property type="entry name" value="Dihydrodipicolinate Reductase, domain 2"/>
    <property type="match status" value="1"/>
</dbReference>
<dbReference type="PANTHER" id="PTHR43708:SF7">
    <property type="entry name" value="OXIDOREDUCTASE"/>
    <property type="match status" value="1"/>
</dbReference>
<dbReference type="InterPro" id="IPR000683">
    <property type="entry name" value="Gfo/Idh/MocA-like_OxRdtase_N"/>
</dbReference>
<evidence type="ECO:0000313" key="4">
    <source>
        <dbReference type="Proteomes" id="UP001210130"/>
    </source>
</evidence>
<accession>A0AAJ5QW48</accession>
<feature type="domain" description="Gfo/Idh/MocA-like oxidoreductase C-terminal" evidence="2">
    <location>
        <begin position="134"/>
        <end position="336"/>
    </location>
</feature>
<dbReference type="NCBIfam" id="NF007574">
    <property type="entry name" value="PRK10206.1"/>
    <property type="match status" value="1"/>
</dbReference>
<dbReference type="InterPro" id="IPR051317">
    <property type="entry name" value="Gfo/Idh/MocA_oxidoreduct"/>
</dbReference>
<sequence length="344" mass="39210">MINCAFIGFGKSATRYHLPYVLIRDKFNVKTIFDITPKPEVESQLQYRGIQFTRDVNDILKDKSVQLVVICTHPDSHFEYARICIRHGKNVMVEKPFTTTLAEAKELLCLAKEHGVTVTPFQNRRFDSCFLTVREVIKSGLIGDIVEIESHFDYYRPEAEPQENHPFNGAFYGLGIHTLDQMLSLFGRPRQVAYDIRSLRRDGNPDDIFETQLFYGDLKAIIKTSHIVMTPYPKFIVHGTRGSFIKGQIDRQEACLKNNIMPDDPLFCADSEPGIIEYINEKNEIVKREVPAARGDYGGVYDALYETIVNGAPGYVSETDIITNLEILERGFEHASPSIITLDY</sequence>
<protein>
    <submittedName>
        <fullName evidence="3">Oxidoreductase</fullName>
    </submittedName>
</protein>
<dbReference type="Gene3D" id="3.40.50.720">
    <property type="entry name" value="NAD(P)-binding Rossmann-like Domain"/>
    <property type="match status" value="1"/>
</dbReference>
<dbReference type="InterPro" id="IPR036291">
    <property type="entry name" value="NAD(P)-bd_dom_sf"/>
</dbReference>
<evidence type="ECO:0000259" key="2">
    <source>
        <dbReference type="Pfam" id="PF02894"/>
    </source>
</evidence>
<organism evidence="3 4">
    <name type="scientific">Klebsiella electrica</name>
    <dbReference type="NCBI Taxonomy" id="1259973"/>
    <lineage>
        <taxon>Bacteria</taxon>
        <taxon>Pseudomonadati</taxon>
        <taxon>Pseudomonadota</taxon>
        <taxon>Gammaproteobacteria</taxon>
        <taxon>Enterobacterales</taxon>
        <taxon>Enterobacteriaceae</taxon>
        <taxon>Klebsiella/Raoultella group</taxon>
        <taxon>Klebsiella</taxon>
    </lineage>
</organism>
<dbReference type="SUPFAM" id="SSF55347">
    <property type="entry name" value="Glyceraldehyde-3-phosphate dehydrogenase-like, C-terminal domain"/>
    <property type="match status" value="1"/>
</dbReference>
<dbReference type="GO" id="GO:0000166">
    <property type="term" value="F:nucleotide binding"/>
    <property type="evidence" value="ECO:0007669"/>
    <property type="project" value="InterPro"/>
</dbReference>
<dbReference type="InterPro" id="IPR004104">
    <property type="entry name" value="Gfo/Idh/MocA-like_OxRdtase_C"/>
</dbReference>
<proteinExistence type="predicted"/>
<keyword evidence="4" id="KW-1185">Reference proteome</keyword>
<dbReference type="Pfam" id="PF02894">
    <property type="entry name" value="GFO_IDH_MocA_C"/>
    <property type="match status" value="1"/>
</dbReference>
<reference evidence="3 4" key="1">
    <citation type="journal article" date="2023" name="Microbiol. Resour. Announc.">
        <title>Complete Genome Sequence of the First Colistin-Resistant Raoultella electrica Strain.</title>
        <authorList>
            <person name="Aldeia C."/>
            <person name="Campos-Madueno E.I."/>
            <person name="Sendi P."/>
            <person name="Endimiani A."/>
        </authorList>
    </citation>
    <scope>NUCLEOTIDE SEQUENCE [LARGE SCALE GENOMIC DNA]</scope>
    <source>
        <strain evidence="3 4">S2-IND-01-C</strain>
    </source>
</reference>
<dbReference type="Proteomes" id="UP001210130">
    <property type="component" value="Chromosome"/>
</dbReference>
<evidence type="ECO:0000313" key="3">
    <source>
        <dbReference type="EMBL" id="WBW62971.1"/>
    </source>
</evidence>
<feature type="domain" description="Gfo/Idh/MocA-like oxidoreductase N-terminal" evidence="1">
    <location>
        <begin position="2"/>
        <end position="119"/>
    </location>
</feature>
<gene>
    <name evidence="3" type="ORF">OR613_08710</name>
</gene>
<dbReference type="AlphaFoldDB" id="A0AAJ5QW48"/>
<dbReference type="EMBL" id="CP112887">
    <property type="protein sequence ID" value="WBW62971.1"/>
    <property type="molecule type" value="Genomic_DNA"/>
</dbReference>
<dbReference type="SUPFAM" id="SSF51735">
    <property type="entry name" value="NAD(P)-binding Rossmann-fold domains"/>
    <property type="match status" value="1"/>
</dbReference>
<evidence type="ECO:0000259" key="1">
    <source>
        <dbReference type="Pfam" id="PF01408"/>
    </source>
</evidence>